<organism evidence="1 2">
    <name type="scientific">Araneus ventricosus</name>
    <name type="common">Orbweaver spider</name>
    <name type="synonym">Epeira ventricosa</name>
    <dbReference type="NCBI Taxonomy" id="182803"/>
    <lineage>
        <taxon>Eukaryota</taxon>
        <taxon>Metazoa</taxon>
        <taxon>Ecdysozoa</taxon>
        <taxon>Arthropoda</taxon>
        <taxon>Chelicerata</taxon>
        <taxon>Arachnida</taxon>
        <taxon>Araneae</taxon>
        <taxon>Araneomorphae</taxon>
        <taxon>Entelegynae</taxon>
        <taxon>Araneoidea</taxon>
        <taxon>Araneidae</taxon>
        <taxon>Araneus</taxon>
    </lineage>
</organism>
<sequence>MAMTKKGNEQEKVHSIRDIQRSIGEMKDILLAVYASIGCDTVSAIYRKGKIVPSKKFQANKELHTKLLRFNDPNADPNAVADAGKNFLLSMFGSRNNDNLETLHHQCYWQRIPKQPVHSKFKLAVLLPPTHTLAAAKQHSCRAYH</sequence>
<evidence type="ECO:0000313" key="2">
    <source>
        <dbReference type="Proteomes" id="UP000499080"/>
    </source>
</evidence>
<gene>
    <name evidence="1" type="ORF">AVEN_110672_1</name>
</gene>
<evidence type="ECO:0000313" key="1">
    <source>
        <dbReference type="EMBL" id="GBL83361.1"/>
    </source>
</evidence>
<accession>A0A4Y2ATL2</accession>
<dbReference type="EMBL" id="BGPR01000032">
    <property type="protein sequence ID" value="GBL83361.1"/>
    <property type="molecule type" value="Genomic_DNA"/>
</dbReference>
<comment type="caution">
    <text evidence="1">The sequence shown here is derived from an EMBL/GenBank/DDBJ whole genome shotgun (WGS) entry which is preliminary data.</text>
</comment>
<dbReference type="AlphaFoldDB" id="A0A4Y2ATL2"/>
<reference evidence="1 2" key="1">
    <citation type="journal article" date="2019" name="Sci. Rep.">
        <title>Orb-weaving spider Araneus ventricosus genome elucidates the spidroin gene catalogue.</title>
        <authorList>
            <person name="Kono N."/>
            <person name="Nakamura H."/>
            <person name="Ohtoshi R."/>
            <person name="Moran D.A.P."/>
            <person name="Shinohara A."/>
            <person name="Yoshida Y."/>
            <person name="Fujiwara M."/>
            <person name="Mori M."/>
            <person name="Tomita M."/>
            <person name="Arakawa K."/>
        </authorList>
    </citation>
    <scope>NUCLEOTIDE SEQUENCE [LARGE SCALE GENOMIC DNA]</scope>
</reference>
<protein>
    <submittedName>
        <fullName evidence="1">Uncharacterized protein</fullName>
    </submittedName>
</protein>
<dbReference type="OrthoDB" id="5949854at2759"/>
<keyword evidence="2" id="KW-1185">Reference proteome</keyword>
<dbReference type="Proteomes" id="UP000499080">
    <property type="component" value="Unassembled WGS sequence"/>
</dbReference>
<proteinExistence type="predicted"/>
<name>A0A4Y2ATL2_ARAVE</name>